<dbReference type="InterPro" id="IPR036390">
    <property type="entry name" value="WH_DNA-bd_sf"/>
</dbReference>
<dbReference type="GO" id="GO:1900376">
    <property type="term" value="P:regulation of secondary metabolite biosynthetic process"/>
    <property type="evidence" value="ECO:0007669"/>
    <property type="project" value="TreeGrafter"/>
</dbReference>
<protein>
    <submittedName>
        <fullName evidence="2">Peroxide-responsive repressor PerR</fullName>
    </submittedName>
</protein>
<comment type="cofactor">
    <cofactor evidence="1">
        <name>Zn(2+)</name>
        <dbReference type="ChEBI" id="CHEBI:29105"/>
    </cofactor>
    <text evidence="1">Binds 1 zinc ion per subunit.</text>
</comment>
<accession>A0A2S9XEJ1</accession>
<organism evidence="2 3">
    <name type="scientific">Enhygromyxa salina</name>
    <dbReference type="NCBI Taxonomy" id="215803"/>
    <lineage>
        <taxon>Bacteria</taxon>
        <taxon>Pseudomonadati</taxon>
        <taxon>Myxococcota</taxon>
        <taxon>Polyangia</taxon>
        <taxon>Nannocystales</taxon>
        <taxon>Nannocystaceae</taxon>
        <taxon>Enhygromyxa</taxon>
    </lineage>
</organism>
<feature type="binding site" evidence="1">
    <location>
        <position position="144"/>
    </location>
    <ligand>
        <name>Zn(2+)</name>
        <dbReference type="ChEBI" id="CHEBI:29105"/>
    </ligand>
</feature>
<evidence type="ECO:0000256" key="1">
    <source>
        <dbReference type="PIRSR" id="PIRSR602481-1"/>
    </source>
</evidence>
<dbReference type="OrthoDB" id="8659436at2"/>
<dbReference type="GO" id="GO:0000976">
    <property type="term" value="F:transcription cis-regulatory region binding"/>
    <property type="evidence" value="ECO:0007669"/>
    <property type="project" value="TreeGrafter"/>
</dbReference>
<dbReference type="RefSeq" id="WP_106394902.1">
    <property type="nucleotide sequence ID" value="NZ_PVNK01000249.1"/>
</dbReference>
<dbReference type="Gene3D" id="1.10.10.10">
    <property type="entry name" value="Winged helix-like DNA-binding domain superfamily/Winged helix DNA-binding domain"/>
    <property type="match status" value="1"/>
</dbReference>
<dbReference type="Pfam" id="PF01475">
    <property type="entry name" value="FUR"/>
    <property type="match status" value="1"/>
</dbReference>
<proteinExistence type="predicted"/>
<dbReference type="GO" id="GO:0003700">
    <property type="term" value="F:DNA-binding transcription factor activity"/>
    <property type="evidence" value="ECO:0007669"/>
    <property type="project" value="InterPro"/>
</dbReference>
<dbReference type="GO" id="GO:0008270">
    <property type="term" value="F:zinc ion binding"/>
    <property type="evidence" value="ECO:0007669"/>
    <property type="project" value="TreeGrafter"/>
</dbReference>
<evidence type="ECO:0000313" key="3">
    <source>
        <dbReference type="Proteomes" id="UP000237968"/>
    </source>
</evidence>
<evidence type="ECO:0000313" key="2">
    <source>
        <dbReference type="EMBL" id="PRP91275.1"/>
    </source>
</evidence>
<dbReference type="InterPro" id="IPR002481">
    <property type="entry name" value="FUR"/>
</dbReference>
<gene>
    <name evidence="2" type="primary">perR</name>
    <name evidence="2" type="ORF">ENSA5_56880</name>
</gene>
<dbReference type="GO" id="GO:0045892">
    <property type="term" value="P:negative regulation of DNA-templated transcription"/>
    <property type="evidence" value="ECO:0007669"/>
    <property type="project" value="TreeGrafter"/>
</dbReference>
<feature type="binding site" evidence="1">
    <location>
        <position position="108"/>
    </location>
    <ligand>
        <name>Zn(2+)</name>
        <dbReference type="ChEBI" id="CHEBI:29105"/>
    </ligand>
</feature>
<dbReference type="InterPro" id="IPR036388">
    <property type="entry name" value="WH-like_DNA-bd_sf"/>
</dbReference>
<comment type="caution">
    <text evidence="2">The sequence shown here is derived from an EMBL/GenBank/DDBJ whole genome shotgun (WGS) entry which is preliminary data.</text>
</comment>
<keyword evidence="1" id="KW-0479">Metal-binding</keyword>
<sequence>MAARISKSQRREFVEELHEAGLRATPARLAVLGAVRRASAPLTHAELTRQLDGNGWDAATIYRNLIAITDAGLIVRSDHGDRRWRFEDRARSNSRTEHQHPHFFCTDCGSVSCLPEVEVRMPRTRGLPRSAADGAYDVQLRGVCDSCSD</sequence>
<dbReference type="PANTHER" id="PTHR33202">
    <property type="entry name" value="ZINC UPTAKE REGULATION PROTEIN"/>
    <property type="match status" value="1"/>
</dbReference>
<name>A0A2S9XEJ1_9BACT</name>
<keyword evidence="1" id="KW-0862">Zinc</keyword>
<feature type="binding site" evidence="1">
    <location>
        <position position="147"/>
    </location>
    <ligand>
        <name>Zn(2+)</name>
        <dbReference type="ChEBI" id="CHEBI:29105"/>
    </ligand>
</feature>
<keyword evidence="3" id="KW-1185">Reference proteome</keyword>
<dbReference type="SUPFAM" id="SSF46785">
    <property type="entry name" value="Winged helix' DNA-binding domain"/>
    <property type="match status" value="1"/>
</dbReference>
<dbReference type="PANTHER" id="PTHR33202:SF7">
    <property type="entry name" value="FERRIC UPTAKE REGULATION PROTEIN"/>
    <property type="match status" value="1"/>
</dbReference>
<dbReference type="AlphaFoldDB" id="A0A2S9XEJ1"/>
<reference evidence="2 3" key="1">
    <citation type="submission" date="2018-03" db="EMBL/GenBank/DDBJ databases">
        <title>Draft Genome Sequences of the Obligatory Marine Myxobacteria Enhygromyxa salina SWB005.</title>
        <authorList>
            <person name="Poehlein A."/>
            <person name="Moghaddam J.A."/>
            <person name="Harms H."/>
            <person name="Alanjari M."/>
            <person name="Koenig G.M."/>
            <person name="Daniel R."/>
            <person name="Schaeberle T.F."/>
        </authorList>
    </citation>
    <scope>NUCLEOTIDE SEQUENCE [LARGE SCALE GENOMIC DNA]</scope>
    <source>
        <strain evidence="2 3">SWB005</strain>
    </source>
</reference>
<feature type="binding site" evidence="1">
    <location>
        <position position="105"/>
    </location>
    <ligand>
        <name>Zn(2+)</name>
        <dbReference type="ChEBI" id="CHEBI:29105"/>
    </ligand>
</feature>
<dbReference type="Proteomes" id="UP000237968">
    <property type="component" value="Unassembled WGS sequence"/>
</dbReference>
<dbReference type="EMBL" id="PVNK01000249">
    <property type="protein sequence ID" value="PRP91275.1"/>
    <property type="molecule type" value="Genomic_DNA"/>
</dbReference>